<protein>
    <submittedName>
        <fullName evidence="1">Uncharacterized protein</fullName>
    </submittedName>
</protein>
<sequence>MYKISVPYKVYGITQDPETKNYMVVFDANKCKKCNIESSITSEFINEISAPHKVYGITQNPETKDYMKLD</sequence>
<reference evidence="1" key="1">
    <citation type="submission" date="2020-05" db="EMBL/GenBank/DDBJ databases">
        <authorList>
            <person name="Rincon C."/>
            <person name="Sanders R I."/>
            <person name="Robbins C."/>
            <person name="Chaturvedi A."/>
        </authorList>
    </citation>
    <scope>NUCLEOTIDE SEQUENCE</scope>
    <source>
        <strain evidence="1">CHB12</strain>
    </source>
</reference>
<organism evidence="1 2">
    <name type="scientific">Rhizophagus irregularis</name>
    <dbReference type="NCBI Taxonomy" id="588596"/>
    <lineage>
        <taxon>Eukaryota</taxon>
        <taxon>Fungi</taxon>
        <taxon>Fungi incertae sedis</taxon>
        <taxon>Mucoromycota</taxon>
        <taxon>Glomeromycotina</taxon>
        <taxon>Glomeromycetes</taxon>
        <taxon>Glomerales</taxon>
        <taxon>Glomeraceae</taxon>
        <taxon>Rhizophagus</taxon>
    </lineage>
</organism>
<gene>
    <name evidence="1" type="ORF">CHRIB12_LOCUS14930</name>
</gene>
<comment type="caution">
    <text evidence="1">The sequence shown here is derived from an EMBL/GenBank/DDBJ whole genome shotgun (WGS) entry which is preliminary data.</text>
</comment>
<accession>A0A915ZI01</accession>
<dbReference type="AlphaFoldDB" id="A0A915ZI01"/>
<dbReference type="EMBL" id="CAGKOT010000034">
    <property type="protein sequence ID" value="CAB5375547.1"/>
    <property type="molecule type" value="Genomic_DNA"/>
</dbReference>
<dbReference type="OrthoDB" id="2438769at2759"/>
<evidence type="ECO:0000313" key="2">
    <source>
        <dbReference type="Proteomes" id="UP000684084"/>
    </source>
</evidence>
<name>A0A915ZI01_9GLOM</name>
<proteinExistence type="predicted"/>
<evidence type="ECO:0000313" key="1">
    <source>
        <dbReference type="EMBL" id="CAB5375547.1"/>
    </source>
</evidence>
<dbReference type="Proteomes" id="UP000684084">
    <property type="component" value="Unassembled WGS sequence"/>
</dbReference>